<accession>A0A553UKZ1</accession>
<dbReference type="HAMAP" id="MF_01384">
    <property type="entry name" value="UreD"/>
    <property type="match status" value="1"/>
</dbReference>
<dbReference type="PANTHER" id="PTHR33643:SF1">
    <property type="entry name" value="UREASE ACCESSORY PROTEIN D"/>
    <property type="match status" value="1"/>
</dbReference>
<dbReference type="RefSeq" id="WP_120948417.1">
    <property type="nucleotide sequence ID" value="NZ_QXQP01000012.1"/>
</dbReference>
<dbReference type="Pfam" id="PF01774">
    <property type="entry name" value="UreD"/>
    <property type="match status" value="1"/>
</dbReference>
<dbReference type="InterPro" id="IPR002669">
    <property type="entry name" value="UreD"/>
</dbReference>
<evidence type="ECO:0000256" key="1">
    <source>
        <dbReference type="ARBA" id="ARBA00007177"/>
    </source>
</evidence>
<dbReference type="Proteomes" id="UP000319322">
    <property type="component" value="Unassembled WGS sequence"/>
</dbReference>
<dbReference type="PANTHER" id="PTHR33643">
    <property type="entry name" value="UREASE ACCESSORY PROTEIN D"/>
    <property type="match status" value="1"/>
</dbReference>
<comment type="similarity">
    <text evidence="1">Belongs to the UreD family.</text>
</comment>
<gene>
    <name evidence="3" type="ORF">FNE76_06945</name>
</gene>
<name>A0A553UKZ1_9HELI</name>
<dbReference type="AlphaFoldDB" id="A0A553UKZ1"/>
<reference evidence="3" key="1">
    <citation type="submission" date="2019-07" db="EMBL/GenBank/DDBJ databases">
        <title>Helicobacter labacensis sp. nov., Helicobacter mehlei sp. nov. and Helicobacter vulpis sp. nov., isolated from gastric mucosa of red fox (Vulpis vulpis).</title>
        <authorList>
            <person name="Kusar D."/>
            <person name="Gruntar I."/>
            <person name="Pate M."/>
            <person name="Zajc U."/>
            <person name="Ocepek M."/>
        </authorList>
    </citation>
    <scope>NUCLEOTIDE SEQUENCE [LARGE SCALE GENOMIC DNA]</scope>
    <source>
        <strain evidence="3">L8b</strain>
    </source>
</reference>
<keyword evidence="2" id="KW-0143">Chaperone</keyword>
<protein>
    <submittedName>
        <fullName evidence="3">Urease accessory protein UreD</fullName>
    </submittedName>
</protein>
<organism evidence="3 4">
    <name type="scientific">Helicobacter mehlei</name>
    <dbReference type="NCBI Taxonomy" id="2316080"/>
    <lineage>
        <taxon>Bacteria</taxon>
        <taxon>Pseudomonadati</taxon>
        <taxon>Campylobacterota</taxon>
        <taxon>Epsilonproteobacteria</taxon>
        <taxon>Campylobacterales</taxon>
        <taxon>Helicobacteraceae</taxon>
        <taxon>Helicobacter</taxon>
    </lineage>
</organism>
<dbReference type="OrthoDB" id="5328682at2"/>
<evidence type="ECO:0000313" key="4">
    <source>
        <dbReference type="Proteomes" id="UP000319322"/>
    </source>
</evidence>
<dbReference type="EMBL" id="VKGC01000023">
    <property type="protein sequence ID" value="TSA80865.1"/>
    <property type="molecule type" value="Genomic_DNA"/>
</dbReference>
<proteinExistence type="inferred from homology"/>
<dbReference type="GO" id="GO:0016151">
    <property type="term" value="F:nickel cation binding"/>
    <property type="evidence" value="ECO:0007669"/>
    <property type="project" value="InterPro"/>
</dbReference>
<evidence type="ECO:0000313" key="3">
    <source>
        <dbReference type="EMBL" id="TSA80865.1"/>
    </source>
</evidence>
<keyword evidence="4" id="KW-1185">Reference proteome</keyword>
<comment type="caution">
    <text evidence="3">The sequence shown here is derived from an EMBL/GenBank/DDBJ whole genome shotgun (WGS) entry which is preliminary data.</text>
</comment>
<sequence length="277" mass="31050">MAVQHPTSYAQASRLYLRTKIGQNGKCVIADNYFSPPFKLMPPFYEKGNMAEIILIAVSPGMLKGDAQEIQMDIGENCRLELSSQSFEKIQDTEDGYASRNTQIHIHQNALLDFSPLPIIPFANAHFKNHSHIVLHPNAQLLYSEIITAGRIAMGEAFAFHKIHSTLKISTQEGESLRSVFLDNTILEPTSMDLRNPCMFGNYTHYLNGIFLTRLLKLEDLLELLESAQINAGVSLLPTRLPEGYHSLCLKALANGSEPLLALRKRISLLLLERMES</sequence>
<reference evidence="3" key="2">
    <citation type="submission" date="2019-07" db="EMBL/GenBank/DDBJ databases">
        <authorList>
            <person name="Papic B."/>
        </authorList>
    </citation>
    <scope>NUCLEOTIDE SEQUENCE [LARGE SCALE GENOMIC DNA]</scope>
    <source>
        <strain evidence="3">L8b</strain>
    </source>
</reference>
<evidence type="ECO:0000256" key="2">
    <source>
        <dbReference type="ARBA" id="ARBA00023186"/>
    </source>
</evidence>